<comment type="caution">
    <text evidence="2">The sequence shown here is derived from an EMBL/GenBank/DDBJ whole genome shotgun (WGS) entry which is preliminary data.</text>
</comment>
<dbReference type="CDD" id="cd05403">
    <property type="entry name" value="NT_KNTase_like"/>
    <property type="match status" value="1"/>
</dbReference>
<evidence type="ECO:0000313" key="2">
    <source>
        <dbReference type="EMBL" id="PWS26803.1"/>
    </source>
</evidence>
<keyword evidence="3" id="KW-1185">Reference proteome</keyword>
<dbReference type="Gene3D" id="3.30.460.10">
    <property type="entry name" value="Beta Polymerase, domain 2"/>
    <property type="match status" value="1"/>
</dbReference>
<proteinExistence type="predicted"/>
<gene>
    <name evidence="2" type="ORF">DHW03_12280</name>
</gene>
<reference evidence="2 3" key="1">
    <citation type="submission" date="2018-05" db="EMBL/GenBank/DDBJ databases">
        <title>Pedobacter paludis sp. nov., isolated from wetland soil.</title>
        <authorList>
            <person name="Zhang Y."/>
            <person name="Wang G."/>
        </authorList>
    </citation>
    <scope>NUCLEOTIDE SEQUENCE [LARGE SCALE GENOMIC DNA]</scope>
    <source>
        <strain evidence="2 3">KCTC22721</strain>
    </source>
</reference>
<dbReference type="RefSeq" id="WP_109926151.1">
    <property type="nucleotide sequence ID" value="NZ_QGNZ01000003.1"/>
</dbReference>
<dbReference type="InterPro" id="IPR041633">
    <property type="entry name" value="Polbeta"/>
</dbReference>
<dbReference type="EMBL" id="QGNZ01000003">
    <property type="protein sequence ID" value="PWS26803.1"/>
    <property type="molecule type" value="Genomic_DNA"/>
</dbReference>
<dbReference type="AlphaFoldDB" id="A0A317ELN8"/>
<sequence>MNYGLSVLQFEQIVKVFASHKEIDEVILYGSRAKGTQKPYSDIDITFLGDNINFSLQQKIEIELDDLLLPYKFDVSLYKSIANIDLVEHINRVGKTIYKKES</sequence>
<accession>A0A317ELN8</accession>
<dbReference type="Pfam" id="PF18765">
    <property type="entry name" value="Polbeta"/>
    <property type="match status" value="1"/>
</dbReference>
<dbReference type="Proteomes" id="UP000245379">
    <property type="component" value="Unassembled WGS sequence"/>
</dbReference>
<evidence type="ECO:0000313" key="3">
    <source>
        <dbReference type="Proteomes" id="UP000245379"/>
    </source>
</evidence>
<protein>
    <recommendedName>
        <fullName evidence="1">Polymerase beta nucleotidyltransferase domain-containing protein</fullName>
    </recommendedName>
</protein>
<dbReference type="SUPFAM" id="SSF81301">
    <property type="entry name" value="Nucleotidyltransferase"/>
    <property type="match status" value="1"/>
</dbReference>
<evidence type="ECO:0000259" key="1">
    <source>
        <dbReference type="Pfam" id="PF18765"/>
    </source>
</evidence>
<organism evidence="2 3">
    <name type="scientific">Pedobacter yonginense</name>
    <dbReference type="NCBI Taxonomy" id="651869"/>
    <lineage>
        <taxon>Bacteria</taxon>
        <taxon>Pseudomonadati</taxon>
        <taxon>Bacteroidota</taxon>
        <taxon>Sphingobacteriia</taxon>
        <taxon>Sphingobacteriales</taxon>
        <taxon>Sphingobacteriaceae</taxon>
        <taxon>Pedobacter</taxon>
    </lineage>
</organism>
<feature type="domain" description="Polymerase beta nucleotidyltransferase" evidence="1">
    <location>
        <begin position="11"/>
        <end position="101"/>
    </location>
</feature>
<dbReference type="OrthoDB" id="9803106at2"/>
<dbReference type="InterPro" id="IPR043519">
    <property type="entry name" value="NT_sf"/>
</dbReference>
<name>A0A317ELN8_9SPHI</name>